<dbReference type="Proteomes" id="UP001457282">
    <property type="component" value="Unassembled WGS sequence"/>
</dbReference>
<keyword evidence="3" id="KW-1185">Reference proteome</keyword>
<dbReference type="EMBL" id="JBEDUW010000004">
    <property type="protein sequence ID" value="KAK9932939.1"/>
    <property type="molecule type" value="Genomic_DNA"/>
</dbReference>
<protein>
    <recommendedName>
        <fullName evidence="1">PB1-like domain-containing protein</fullName>
    </recommendedName>
</protein>
<proteinExistence type="predicted"/>
<gene>
    <name evidence="2" type="ORF">M0R45_020158</name>
</gene>
<dbReference type="AlphaFoldDB" id="A0AAW1X9V9"/>
<organism evidence="2 3">
    <name type="scientific">Rubus argutus</name>
    <name type="common">Southern blackberry</name>
    <dbReference type="NCBI Taxonomy" id="59490"/>
    <lineage>
        <taxon>Eukaryota</taxon>
        <taxon>Viridiplantae</taxon>
        <taxon>Streptophyta</taxon>
        <taxon>Embryophyta</taxon>
        <taxon>Tracheophyta</taxon>
        <taxon>Spermatophyta</taxon>
        <taxon>Magnoliopsida</taxon>
        <taxon>eudicotyledons</taxon>
        <taxon>Gunneridae</taxon>
        <taxon>Pentapetalae</taxon>
        <taxon>rosids</taxon>
        <taxon>fabids</taxon>
        <taxon>Rosales</taxon>
        <taxon>Rosaceae</taxon>
        <taxon>Rosoideae</taxon>
        <taxon>Rosoideae incertae sedis</taxon>
        <taxon>Rubus</taxon>
    </lineage>
</organism>
<evidence type="ECO:0000259" key="1">
    <source>
        <dbReference type="Pfam" id="PF26130"/>
    </source>
</evidence>
<dbReference type="InterPro" id="IPR058594">
    <property type="entry name" value="PB1-like_dom_pln"/>
</dbReference>
<sequence>MATFWRHFRMHLDNERRKYKGGSVHYLDGVDPETCSWVKCNNMAYDLGYRVRPISYWYKLPRKTKNEGFYLIRNDVGAVKMTRHIPPKKRVVELYITGGGRQQIKEAELDTRYQKVTGDIGR</sequence>
<name>A0AAW1X9V9_RUBAR</name>
<evidence type="ECO:0000313" key="3">
    <source>
        <dbReference type="Proteomes" id="UP001457282"/>
    </source>
</evidence>
<accession>A0AAW1X9V9</accession>
<comment type="caution">
    <text evidence="2">The sequence shown here is derived from an EMBL/GenBank/DDBJ whole genome shotgun (WGS) entry which is preliminary data.</text>
</comment>
<evidence type="ECO:0000313" key="2">
    <source>
        <dbReference type="EMBL" id="KAK9932939.1"/>
    </source>
</evidence>
<feature type="domain" description="PB1-like" evidence="1">
    <location>
        <begin position="7"/>
        <end position="97"/>
    </location>
</feature>
<dbReference type="Pfam" id="PF26130">
    <property type="entry name" value="PB1-like"/>
    <property type="match status" value="1"/>
</dbReference>
<reference evidence="2 3" key="1">
    <citation type="journal article" date="2023" name="G3 (Bethesda)">
        <title>A chromosome-length genome assembly and annotation of blackberry (Rubus argutus, cv. 'Hillquist').</title>
        <authorList>
            <person name="Bruna T."/>
            <person name="Aryal R."/>
            <person name="Dudchenko O."/>
            <person name="Sargent D.J."/>
            <person name="Mead D."/>
            <person name="Buti M."/>
            <person name="Cavallini A."/>
            <person name="Hytonen T."/>
            <person name="Andres J."/>
            <person name="Pham M."/>
            <person name="Weisz D."/>
            <person name="Mascagni F."/>
            <person name="Usai G."/>
            <person name="Natali L."/>
            <person name="Bassil N."/>
            <person name="Fernandez G.E."/>
            <person name="Lomsadze A."/>
            <person name="Armour M."/>
            <person name="Olukolu B."/>
            <person name="Poorten T."/>
            <person name="Britton C."/>
            <person name="Davik J."/>
            <person name="Ashrafi H."/>
            <person name="Aiden E.L."/>
            <person name="Borodovsky M."/>
            <person name="Worthington M."/>
        </authorList>
    </citation>
    <scope>NUCLEOTIDE SEQUENCE [LARGE SCALE GENOMIC DNA]</scope>
    <source>
        <strain evidence="2">PI 553951</strain>
    </source>
</reference>